<gene>
    <name evidence="3" type="ORF">LCPAC103_01070</name>
</gene>
<dbReference type="Pfam" id="PF00023">
    <property type="entry name" value="Ank"/>
    <property type="match status" value="1"/>
</dbReference>
<proteinExistence type="predicted"/>
<dbReference type="PRINTS" id="PR01415">
    <property type="entry name" value="ANKYRIN"/>
</dbReference>
<keyword evidence="2" id="KW-0040">ANK repeat</keyword>
<evidence type="ECO:0000313" key="3">
    <source>
        <dbReference type="EMBL" id="QBK90426.1"/>
    </source>
</evidence>
<evidence type="ECO:0000256" key="2">
    <source>
        <dbReference type="ARBA" id="ARBA00023043"/>
    </source>
</evidence>
<dbReference type="Gene3D" id="1.25.40.20">
    <property type="entry name" value="Ankyrin repeat-containing domain"/>
    <property type="match status" value="3"/>
</dbReference>
<evidence type="ECO:0000256" key="1">
    <source>
        <dbReference type="ARBA" id="ARBA00022737"/>
    </source>
</evidence>
<dbReference type="InterPro" id="IPR036770">
    <property type="entry name" value="Ankyrin_rpt-contain_sf"/>
</dbReference>
<dbReference type="PROSITE" id="PS50088">
    <property type="entry name" value="ANK_REPEAT"/>
    <property type="match status" value="5"/>
</dbReference>
<sequence>MEASEIPVYSLSQILSMHEGWLARFLKRLAIPESDDAVGQIALALDSLGKLTYLPPINGDNLRELIKLTTPAEITRTKEVVRAAGVTPSVNRLELMKQYLYYATVPLAESPRFLPLERPISPRLSIIRPTSPRTSVSVGFEAIPEAQRGEFVALVNLLNNFPSETIQQIVKHYSYPRIQKICEIIAKVLVNKDVKLSSVLTNKLRNLNELLCDSQFFWRLKTQHDFEVTYDTPPDGRSWKQDYEFRLQVLQSEFFKAVVNDNKSRVEELLNFGVDPNAQEQFGVTALIHVSMNGQLEIARLLLEHGAKLDIQSRVGTTALINASRFNHKDIVRLLLEHGADPNIQDNKGNTALIIASNEGHDKIIQMLLGTNVDLNIRDKFENTALILASFHGYDDIVRILLVAGADFTLQNDQGYTALMLASDRGRDKIVRMLLDAGAEPNTQNNEGLTALMLAFDGSYDKIAQMLIDTGAKRID</sequence>
<dbReference type="PROSITE" id="PS50297">
    <property type="entry name" value="ANK_REP_REGION"/>
    <property type="match status" value="4"/>
</dbReference>
<dbReference type="Pfam" id="PF12796">
    <property type="entry name" value="Ank_2"/>
    <property type="match status" value="2"/>
</dbReference>
<dbReference type="SMART" id="SM00248">
    <property type="entry name" value="ANK"/>
    <property type="match status" value="7"/>
</dbReference>
<keyword evidence="1" id="KW-0677">Repeat</keyword>
<name>A0A481Z4B3_9VIRU</name>
<reference evidence="3" key="1">
    <citation type="journal article" date="2019" name="MBio">
        <title>Virus Genomes from Deep Sea Sediments Expand the Ocean Megavirome and Support Independent Origins of Viral Gigantism.</title>
        <authorList>
            <person name="Backstrom D."/>
            <person name="Yutin N."/>
            <person name="Jorgensen S.L."/>
            <person name="Dharamshi J."/>
            <person name="Homa F."/>
            <person name="Zaremba-Niedwiedzka K."/>
            <person name="Spang A."/>
            <person name="Wolf Y.I."/>
            <person name="Koonin E.V."/>
            <person name="Ettema T.J."/>
        </authorList>
    </citation>
    <scope>NUCLEOTIDE SEQUENCE</scope>
</reference>
<dbReference type="PANTHER" id="PTHR24171">
    <property type="entry name" value="ANKYRIN REPEAT DOMAIN-CONTAINING PROTEIN 39-RELATED"/>
    <property type="match status" value="1"/>
</dbReference>
<dbReference type="InterPro" id="IPR002110">
    <property type="entry name" value="Ankyrin_rpt"/>
</dbReference>
<organism evidence="3">
    <name type="scientific">Pithovirus LCPAC103</name>
    <dbReference type="NCBI Taxonomy" id="2506588"/>
    <lineage>
        <taxon>Viruses</taxon>
        <taxon>Pithoviruses</taxon>
    </lineage>
</organism>
<protein>
    <submittedName>
        <fullName evidence="3">Ankyrin repeat protein</fullName>
    </submittedName>
</protein>
<dbReference type="SUPFAM" id="SSF48403">
    <property type="entry name" value="Ankyrin repeat"/>
    <property type="match status" value="1"/>
</dbReference>
<dbReference type="EMBL" id="MK500484">
    <property type="protein sequence ID" value="QBK90426.1"/>
    <property type="molecule type" value="Genomic_DNA"/>
</dbReference>
<accession>A0A481Z4B3</accession>